<name>A0A645F3L7_9ZZZZ</name>
<evidence type="ECO:0000313" key="1">
    <source>
        <dbReference type="EMBL" id="MPN08440.1"/>
    </source>
</evidence>
<organism evidence="1">
    <name type="scientific">bioreactor metagenome</name>
    <dbReference type="NCBI Taxonomy" id="1076179"/>
    <lineage>
        <taxon>unclassified sequences</taxon>
        <taxon>metagenomes</taxon>
        <taxon>ecological metagenomes</taxon>
    </lineage>
</organism>
<protein>
    <submittedName>
        <fullName evidence="1">Uncharacterized protein</fullName>
    </submittedName>
</protein>
<accession>A0A645F3L7</accession>
<proteinExistence type="predicted"/>
<dbReference type="EMBL" id="VSSQ01054490">
    <property type="protein sequence ID" value="MPN08440.1"/>
    <property type="molecule type" value="Genomic_DNA"/>
</dbReference>
<gene>
    <name evidence="1" type="ORF">SDC9_155722</name>
</gene>
<comment type="caution">
    <text evidence="1">The sequence shown here is derived from an EMBL/GenBank/DDBJ whole genome shotgun (WGS) entry which is preliminary data.</text>
</comment>
<dbReference type="AlphaFoldDB" id="A0A645F3L7"/>
<sequence>MHRDDHPQFRVAFDYTYERPADILKRLAPRFTAVSRDQHERRALRQCPELFAFGLSLRRDGIEEGVDHRIAGDADPAFGHPLSSQVIGGQLCRREAPGHDLVDQDAVHLFREGQPHVPAAQPRFDVADRDVAVKGGKPCREGRRRVSVHEYGGGFDFVEVFPRAGEHG</sequence>
<reference evidence="1" key="1">
    <citation type="submission" date="2019-08" db="EMBL/GenBank/DDBJ databases">
        <authorList>
            <person name="Kucharzyk K."/>
            <person name="Murdoch R.W."/>
            <person name="Higgins S."/>
            <person name="Loffler F."/>
        </authorList>
    </citation>
    <scope>NUCLEOTIDE SEQUENCE</scope>
</reference>